<gene>
    <name evidence="2" type="ORF">SADUNF_Sadunf16G0209900</name>
</gene>
<proteinExistence type="predicted"/>
<dbReference type="InterPro" id="IPR038947">
    <property type="entry name" value="At3g27210-like"/>
</dbReference>
<accession>A0A835MQU0</accession>
<keyword evidence="3" id="KW-1185">Reference proteome</keyword>
<feature type="compositionally biased region" description="Basic and acidic residues" evidence="1">
    <location>
        <begin position="226"/>
        <end position="239"/>
    </location>
</feature>
<name>A0A835MQU0_9ROSI</name>
<dbReference type="AlphaFoldDB" id="A0A835MQU0"/>
<feature type="compositionally biased region" description="Polar residues" evidence="1">
    <location>
        <begin position="246"/>
        <end position="256"/>
    </location>
</feature>
<dbReference type="EMBL" id="JADGMS010000016">
    <property type="protein sequence ID" value="KAF9666248.1"/>
    <property type="molecule type" value="Genomic_DNA"/>
</dbReference>
<dbReference type="PANTHER" id="PTHR34280:SF2">
    <property type="entry name" value="OS01G0920100 PROTEIN"/>
    <property type="match status" value="1"/>
</dbReference>
<feature type="region of interest" description="Disordered" evidence="1">
    <location>
        <begin position="188"/>
        <end position="259"/>
    </location>
</feature>
<evidence type="ECO:0000256" key="1">
    <source>
        <dbReference type="SAM" id="MobiDB-lite"/>
    </source>
</evidence>
<evidence type="ECO:0000313" key="3">
    <source>
        <dbReference type="Proteomes" id="UP000657918"/>
    </source>
</evidence>
<protein>
    <submittedName>
        <fullName evidence="2">Uncharacterized protein</fullName>
    </submittedName>
</protein>
<reference evidence="2 3" key="1">
    <citation type="submission" date="2020-10" db="EMBL/GenBank/DDBJ databases">
        <title>Plant Genome Project.</title>
        <authorList>
            <person name="Zhang R.-G."/>
        </authorList>
    </citation>
    <scope>NUCLEOTIDE SEQUENCE [LARGE SCALE GENOMIC DNA]</scope>
    <source>
        <strain evidence="2">FAFU-HL-1</strain>
        <tissue evidence="2">Leaf</tissue>
    </source>
</reference>
<evidence type="ECO:0000313" key="2">
    <source>
        <dbReference type="EMBL" id="KAF9666248.1"/>
    </source>
</evidence>
<dbReference type="OrthoDB" id="1925325at2759"/>
<dbReference type="PANTHER" id="PTHR34280">
    <property type="entry name" value="OS01G0920100 PROTEIN"/>
    <property type="match status" value="1"/>
</dbReference>
<sequence>MGSCASVHNGTAPESAMKLGVSFSSKKDKLVTPESPINDNKQSTANPPIKAFGDFGRCTDLSDAVLVLVIDLDGFYPLIALAGSLKEWKLCVSMQGVYMISDIVNHSVWRIKAEMVRNFLNGCNNWFEVLVLNVTADALKSDKIILGKLRPLWNCSKEETFFDSRAWIDSDCEDDFYSVNGDFTPSRGNTPVHHKFSAGTPQANKNPLEGRPPGSELEPSPTGKKRLSELFKDRIREDRDADDLQTPGSGNQNTANGKVEVKQTILDVLPKSANTTPYLSGTNSVCSSERTANGDALIEKEKSFKPTQRCLPSLIFCRSFSERKKKSPAIAV</sequence>
<comment type="caution">
    <text evidence="2">The sequence shown here is derived from an EMBL/GenBank/DDBJ whole genome shotgun (WGS) entry which is preliminary data.</text>
</comment>
<organism evidence="2 3">
    <name type="scientific">Salix dunnii</name>
    <dbReference type="NCBI Taxonomy" id="1413687"/>
    <lineage>
        <taxon>Eukaryota</taxon>
        <taxon>Viridiplantae</taxon>
        <taxon>Streptophyta</taxon>
        <taxon>Embryophyta</taxon>
        <taxon>Tracheophyta</taxon>
        <taxon>Spermatophyta</taxon>
        <taxon>Magnoliopsida</taxon>
        <taxon>eudicotyledons</taxon>
        <taxon>Gunneridae</taxon>
        <taxon>Pentapetalae</taxon>
        <taxon>rosids</taxon>
        <taxon>fabids</taxon>
        <taxon>Malpighiales</taxon>
        <taxon>Salicaceae</taxon>
        <taxon>Saliceae</taxon>
        <taxon>Salix</taxon>
    </lineage>
</organism>
<dbReference type="Proteomes" id="UP000657918">
    <property type="component" value="Chromosome 16"/>
</dbReference>